<evidence type="ECO:0000256" key="7">
    <source>
        <dbReference type="ARBA" id="ARBA00023136"/>
    </source>
</evidence>
<comment type="similarity">
    <text evidence="2">Belongs to the DcuC/DcuD transporter (TC 2.A.61) family.</text>
</comment>
<feature type="transmembrane region" description="Helical" evidence="8">
    <location>
        <begin position="61"/>
        <end position="87"/>
    </location>
</feature>
<keyword evidence="7 8" id="KW-0472">Membrane</keyword>
<feature type="transmembrane region" description="Helical" evidence="8">
    <location>
        <begin position="114"/>
        <end position="145"/>
    </location>
</feature>
<dbReference type="InterPro" id="IPR004669">
    <property type="entry name" value="C4_dicarb_anaerob_car"/>
</dbReference>
<dbReference type="AlphaFoldDB" id="A0A388SEF1"/>
<keyword evidence="10" id="KW-1185">Reference proteome</keyword>
<feature type="transmembrane region" description="Helical" evidence="8">
    <location>
        <begin position="358"/>
        <end position="378"/>
    </location>
</feature>
<evidence type="ECO:0000256" key="3">
    <source>
        <dbReference type="ARBA" id="ARBA00022448"/>
    </source>
</evidence>
<dbReference type="Pfam" id="PF03606">
    <property type="entry name" value="DcuC"/>
    <property type="match status" value="1"/>
</dbReference>
<keyword evidence="5 8" id="KW-0812">Transmembrane</keyword>
<accession>A0A388SEF1</accession>
<name>A0A388SEF1_9BURK</name>
<evidence type="ECO:0000256" key="6">
    <source>
        <dbReference type="ARBA" id="ARBA00022989"/>
    </source>
</evidence>
<evidence type="ECO:0000256" key="2">
    <source>
        <dbReference type="ARBA" id="ARBA00005275"/>
    </source>
</evidence>
<keyword evidence="3" id="KW-0813">Transport</keyword>
<dbReference type="NCBIfam" id="TIGR00771">
    <property type="entry name" value="DcuC"/>
    <property type="match status" value="1"/>
</dbReference>
<evidence type="ECO:0000313" key="10">
    <source>
        <dbReference type="Proteomes" id="UP000266091"/>
    </source>
</evidence>
<comment type="caution">
    <text evidence="9">The sequence shown here is derived from an EMBL/GenBank/DDBJ whole genome shotgun (WGS) entry which is preliminary data.</text>
</comment>
<keyword evidence="6 8" id="KW-1133">Transmembrane helix</keyword>
<dbReference type="GO" id="GO:0015556">
    <property type="term" value="F:C4-dicarboxylate transmembrane transporter activity"/>
    <property type="evidence" value="ECO:0007669"/>
    <property type="project" value="InterPro"/>
</dbReference>
<feature type="transmembrane region" description="Helical" evidence="8">
    <location>
        <begin position="321"/>
        <end position="346"/>
    </location>
</feature>
<accession>A0A401LGW2</accession>
<dbReference type="PANTHER" id="PTHR42002:SF2">
    <property type="entry name" value="ANAEROBIC C4-DICARBOXYLATE TRANSPORTER DCUC-RELATED"/>
    <property type="match status" value="1"/>
</dbReference>
<gene>
    <name evidence="9" type="primary">dcuD_3</name>
    <name evidence="9" type="ORF">MESMUL_11750</name>
</gene>
<feature type="transmembrane region" description="Helical" evidence="8">
    <location>
        <begin position="252"/>
        <end position="275"/>
    </location>
</feature>
<feature type="transmembrane region" description="Helical" evidence="8">
    <location>
        <begin position="281"/>
        <end position="300"/>
    </location>
</feature>
<evidence type="ECO:0000313" key="9">
    <source>
        <dbReference type="EMBL" id="GBO93821.1"/>
    </source>
</evidence>
<feature type="transmembrane region" description="Helical" evidence="8">
    <location>
        <begin position="24"/>
        <end position="49"/>
    </location>
</feature>
<dbReference type="InterPro" id="IPR018385">
    <property type="entry name" value="C4_dicarb_anaerob_car-like"/>
</dbReference>
<dbReference type="RefSeq" id="WP_116270121.1">
    <property type="nucleotide sequence ID" value="NZ_BGZJ01000001.1"/>
</dbReference>
<dbReference type="Proteomes" id="UP000266091">
    <property type="component" value="Unassembled WGS sequence"/>
</dbReference>
<evidence type="ECO:0000256" key="1">
    <source>
        <dbReference type="ARBA" id="ARBA00004651"/>
    </source>
</evidence>
<evidence type="ECO:0000256" key="4">
    <source>
        <dbReference type="ARBA" id="ARBA00022475"/>
    </source>
</evidence>
<dbReference type="EMBL" id="BGZJ01000001">
    <property type="protein sequence ID" value="GBO93821.1"/>
    <property type="molecule type" value="Genomic_DNA"/>
</dbReference>
<comment type="subcellular location">
    <subcellularLocation>
        <location evidence="1">Cell membrane</location>
        <topology evidence="1">Multi-pass membrane protein</topology>
    </subcellularLocation>
</comment>
<protein>
    <submittedName>
        <fullName evidence="9">Putative cryptic C4-dicarboxylate transporter DcuD</fullName>
    </submittedName>
</protein>
<dbReference type="PANTHER" id="PTHR42002">
    <property type="entry name" value="ANAEROBIC C4-DICARBOXYLATE TRANSPORTER DCUC-RELATED"/>
    <property type="match status" value="1"/>
</dbReference>
<keyword evidence="4" id="KW-1003">Cell membrane</keyword>
<sequence>MLGLTIAAIVTVAAGYLIVKRAYAPAVLLVAGVVLLAIAAFGDIGLGLGLKKSSGSIFFDIFLVVENVMSTTLAKLGLSIMCMAGFAKYMDRVHAGRALYDVVGGPLKYVKSPYVLAGMGLIVTQIVGLAIPSAAGLALMMMVTLYPVMIRAGVPKMTAVCTIAASRFFDLGPGSANCLLTAKTANIEWADYFFHWQMPIYPFMLLSMLISMYFAQRYWDKKEGVEPLTAEEMAALEMDEKKASEEARIPKIYALLPMLPLFILLLFNPVVLGQYGINVKVGVPTAIVLSVMVAMIFDVIRTRNVMDTMDGLREFFKGMGNALTVVISLIIAGQVFGKGLISIGAIKTLIDGAQSVGLGAIPMVLAMALVIGIVSFLMGSGNAPFFSFAPLIPEIAARYGIHTATMLLPLQTMTGMGRTISPVTGAIVAVAGLANVSPFRVVKRNAIPLAITTVVYLIATFVIFY</sequence>
<proteinExistence type="inferred from homology"/>
<feature type="transmembrane region" description="Helical" evidence="8">
    <location>
        <begin position="385"/>
        <end position="408"/>
    </location>
</feature>
<feature type="transmembrane region" description="Helical" evidence="8">
    <location>
        <begin position="420"/>
        <end position="439"/>
    </location>
</feature>
<dbReference type="NCBIfam" id="NF037994">
    <property type="entry name" value="DcuC_1"/>
    <property type="match status" value="1"/>
</dbReference>
<evidence type="ECO:0000256" key="8">
    <source>
        <dbReference type="SAM" id="Phobius"/>
    </source>
</evidence>
<organism evidence="9 10">
    <name type="scientific">Mesosutterella multiformis</name>
    <dbReference type="NCBI Taxonomy" id="2259133"/>
    <lineage>
        <taxon>Bacteria</taxon>
        <taxon>Pseudomonadati</taxon>
        <taxon>Pseudomonadota</taxon>
        <taxon>Betaproteobacteria</taxon>
        <taxon>Burkholderiales</taxon>
        <taxon>Sutterellaceae</taxon>
        <taxon>Mesosutterella</taxon>
    </lineage>
</organism>
<evidence type="ECO:0000256" key="5">
    <source>
        <dbReference type="ARBA" id="ARBA00022692"/>
    </source>
</evidence>
<dbReference type="GO" id="GO:0005886">
    <property type="term" value="C:plasma membrane"/>
    <property type="evidence" value="ECO:0007669"/>
    <property type="project" value="UniProtKB-SubCell"/>
</dbReference>
<feature type="transmembrane region" description="Helical" evidence="8">
    <location>
        <begin position="196"/>
        <end position="215"/>
    </location>
</feature>
<reference evidence="9 10" key="1">
    <citation type="journal article" date="2018" name="Int. J. Syst. Evol. Microbiol.">
        <title>Mesosutterella multiformis gen. nov., sp. nov., a member of the family Sutterellaceae and Sutterella megalosphaeroides sp. nov., isolated from human faeces.</title>
        <authorList>
            <person name="Sakamoto M."/>
            <person name="Ikeyama N."/>
            <person name="Kunihiro T."/>
            <person name="Iino T."/>
            <person name="Yuki M."/>
            <person name="Ohkuma M."/>
        </authorList>
    </citation>
    <scope>NUCLEOTIDE SEQUENCE [LARGE SCALE GENOMIC DNA]</scope>
    <source>
        <strain evidence="9 10">4NBBH2</strain>
    </source>
</reference>
<dbReference type="OrthoDB" id="1674075at2"/>
<feature type="transmembrane region" description="Helical" evidence="8">
    <location>
        <begin position="446"/>
        <end position="464"/>
    </location>
</feature>